<name>A0ABQ8F9B0_9FUNG</name>
<sequence>MKELWGILEKNIVVDDEKLDLEKQYDTAVKNWQKAHDILITKTDDLIRAEEKRNGIEIRLLILNENIERQKKEQEVHSKGQMKASPGLDRSREILEKQIDEACRNADDLSAANKDVSEILSKLDDVIDKTNDPKKELELSQTRDRFLDSRNFFVKEVEFSQVRCGHARVLQAEIGWKPPSSPAGRGVRSLWRTFGIN</sequence>
<reference evidence="2 3" key="1">
    <citation type="submission" date="2021-02" db="EMBL/GenBank/DDBJ databases">
        <title>Variation within the Batrachochytrium salamandrivorans European outbreak.</title>
        <authorList>
            <person name="Kelly M."/>
            <person name="Pasmans F."/>
            <person name="Shea T.P."/>
            <person name="Munoz J.F."/>
            <person name="Carranza S."/>
            <person name="Cuomo C.A."/>
            <person name="Martel A."/>
        </authorList>
    </citation>
    <scope>NUCLEOTIDE SEQUENCE [LARGE SCALE GENOMIC DNA]</scope>
    <source>
        <strain evidence="2 3">AMFP18/2</strain>
    </source>
</reference>
<evidence type="ECO:0000313" key="2">
    <source>
        <dbReference type="EMBL" id="KAH6593023.1"/>
    </source>
</evidence>
<dbReference type="Proteomes" id="UP001648503">
    <property type="component" value="Unassembled WGS sequence"/>
</dbReference>
<keyword evidence="1" id="KW-0175">Coiled coil</keyword>
<accession>A0ABQ8F9B0</accession>
<evidence type="ECO:0000313" key="3">
    <source>
        <dbReference type="Proteomes" id="UP001648503"/>
    </source>
</evidence>
<dbReference type="EMBL" id="JAFCIX010000363">
    <property type="protein sequence ID" value="KAH6593023.1"/>
    <property type="molecule type" value="Genomic_DNA"/>
</dbReference>
<protein>
    <submittedName>
        <fullName evidence="2">Uncharacterized protein</fullName>
    </submittedName>
</protein>
<evidence type="ECO:0000256" key="1">
    <source>
        <dbReference type="SAM" id="Coils"/>
    </source>
</evidence>
<keyword evidence="3" id="KW-1185">Reference proteome</keyword>
<organism evidence="2 3">
    <name type="scientific">Batrachochytrium salamandrivorans</name>
    <dbReference type="NCBI Taxonomy" id="1357716"/>
    <lineage>
        <taxon>Eukaryota</taxon>
        <taxon>Fungi</taxon>
        <taxon>Fungi incertae sedis</taxon>
        <taxon>Chytridiomycota</taxon>
        <taxon>Chytridiomycota incertae sedis</taxon>
        <taxon>Chytridiomycetes</taxon>
        <taxon>Rhizophydiales</taxon>
        <taxon>Rhizophydiales incertae sedis</taxon>
        <taxon>Batrachochytrium</taxon>
    </lineage>
</organism>
<proteinExistence type="predicted"/>
<comment type="caution">
    <text evidence="2">The sequence shown here is derived from an EMBL/GenBank/DDBJ whole genome shotgun (WGS) entry which is preliminary data.</text>
</comment>
<gene>
    <name evidence="2" type="ORF">BASA50_007656</name>
</gene>
<feature type="coiled-coil region" evidence="1">
    <location>
        <begin position="53"/>
        <end position="112"/>
    </location>
</feature>